<dbReference type="InterPro" id="IPR006139">
    <property type="entry name" value="D-isomer_2_OHA_DH_cat_dom"/>
</dbReference>
<accession>A0ABV7V101</accession>
<dbReference type="SUPFAM" id="SSF52283">
    <property type="entry name" value="Formate/glycerate dehydrogenase catalytic domain-like"/>
    <property type="match status" value="1"/>
</dbReference>
<dbReference type="RefSeq" id="WP_191322904.1">
    <property type="nucleotide sequence ID" value="NZ_BMZP01000002.1"/>
</dbReference>
<dbReference type="InterPro" id="IPR050223">
    <property type="entry name" value="D-isomer_2-hydroxyacid_DH"/>
</dbReference>
<dbReference type="Pfam" id="PF02826">
    <property type="entry name" value="2-Hacid_dh_C"/>
    <property type="match status" value="1"/>
</dbReference>
<dbReference type="InterPro" id="IPR006140">
    <property type="entry name" value="D-isomer_DH_NAD-bd"/>
</dbReference>
<dbReference type="Pfam" id="PF00389">
    <property type="entry name" value="2-Hacid_dh"/>
    <property type="match status" value="1"/>
</dbReference>
<gene>
    <name evidence="6" type="ORF">ACFOOT_05305</name>
</gene>
<comment type="similarity">
    <text evidence="3">Belongs to the D-isomer specific 2-hydroxyacid dehydrogenase family.</text>
</comment>
<feature type="domain" description="D-isomer specific 2-hydroxyacid dehydrogenase catalytic" evidence="4">
    <location>
        <begin position="43"/>
        <end position="310"/>
    </location>
</feature>
<evidence type="ECO:0000259" key="5">
    <source>
        <dbReference type="Pfam" id="PF02826"/>
    </source>
</evidence>
<feature type="domain" description="D-isomer specific 2-hydroxyacid dehydrogenase NAD-binding" evidence="5">
    <location>
        <begin position="105"/>
        <end position="279"/>
    </location>
</feature>
<dbReference type="Proteomes" id="UP001595683">
    <property type="component" value="Unassembled WGS sequence"/>
</dbReference>
<evidence type="ECO:0000256" key="3">
    <source>
        <dbReference type="RuleBase" id="RU003719"/>
    </source>
</evidence>
<organism evidence="6 7">
    <name type="scientific">Novosphingobium pokkalii</name>
    <dbReference type="NCBI Taxonomy" id="1770194"/>
    <lineage>
        <taxon>Bacteria</taxon>
        <taxon>Pseudomonadati</taxon>
        <taxon>Pseudomonadota</taxon>
        <taxon>Alphaproteobacteria</taxon>
        <taxon>Sphingomonadales</taxon>
        <taxon>Sphingomonadaceae</taxon>
        <taxon>Novosphingobium</taxon>
    </lineage>
</organism>
<evidence type="ECO:0000313" key="7">
    <source>
        <dbReference type="Proteomes" id="UP001595683"/>
    </source>
</evidence>
<sequence>MTKPAVLAAAPFPPFTMAPLEAAFAVHRLWEGLDDRAAGSIRALATNTLFGRLGAEVMDRLPALEIIANFGVGYDNIDVAAAAARGVVVTNTPGVLDEEVADLTLGLLLATIRRIPQAERHLRAGLWTKPDGAFPLSPTLRGRRVGILGLGAIGKAVARRLEGFGVAIAYHGRTRQDGVAYPWYPSALALAEAVDVLVVVVPGGAATAGLVDAAVLRALGPQGVLVNVARGSVVDEAALIAALQDGTILAAGLDVYAREPQVPAALVAQDNAVLLPHIGSGSVATRTAMGQLMIDNLATWFAQGRALTPVPETPGLPG</sequence>
<name>A0ABV7V101_9SPHN</name>
<dbReference type="Gene3D" id="3.40.50.720">
    <property type="entry name" value="NAD(P)-binding Rossmann-like Domain"/>
    <property type="match status" value="2"/>
</dbReference>
<evidence type="ECO:0000313" key="6">
    <source>
        <dbReference type="EMBL" id="MFC3670832.1"/>
    </source>
</evidence>
<keyword evidence="2" id="KW-0520">NAD</keyword>
<dbReference type="CDD" id="cd12156">
    <property type="entry name" value="HPPR"/>
    <property type="match status" value="1"/>
</dbReference>
<evidence type="ECO:0000256" key="1">
    <source>
        <dbReference type="ARBA" id="ARBA00023002"/>
    </source>
</evidence>
<dbReference type="EMBL" id="JBHRYE010000010">
    <property type="protein sequence ID" value="MFC3670832.1"/>
    <property type="molecule type" value="Genomic_DNA"/>
</dbReference>
<dbReference type="PANTHER" id="PTHR10996:SF178">
    <property type="entry name" value="2-HYDROXYACID DEHYDROGENASE YGL185C-RELATED"/>
    <property type="match status" value="1"/>
</dbReference>
<evidence type="ECO:0000259" key="4">
    <source>
        <dbReference type="Pfam" id="PF00389"/>
    </source>
</evidence>
<dbReference type="PANTHER" id="PTHR10996">
    <property type="entry name" value="2-HYDROXYACID DEHYDROGENASE-RELATED"/>
    <property type="match status" value="1"/>
</dbReference>
<protein>
    <submittedName>
        <fullName evidence="6">2-hydroxyacid dehydrogenase</fullName>
    </submittedName>
</protein>
<keyword evidence="1 3" id="KW-0560">Oxidoreductase</keyword>
<keyword evidence="7" id="KW-1185">Reference proteome</keyword>
<comment type="caution">
    <text evidence="6">The sequence shown here is derived from an EMBL/GenBank/DDBJ whole genome shotgun (WGS) entry which is preliminary data.</text>
</comment>
<reference evidence="7" key="1">
    <citation type="journal article" date="2019" name="Int. J. Syst. Evol. Microbiol.">
        <title>The Global Catalogue of Microorganisms (GCM) 10K type strain sequencing project: providing services to taxonomists for standard genome sequencing and annotation.</title>
        <authorList>
            <consortium name="The Broad Institute Genomics Platform"/>
            <consortium name="The Broad Institute Genome Sequencing Center for Infectious Disease"/>
            <person name="Wu L."/>
            <person name="Ma J."/>
        </authorList>
    </citation>
    <scope>NUCLEOTIDE SEQUENCE [LARGE SCALE GENOMIC DNA]</scope>
    <source>
        <strain evidence="7">KCTC 42224</strain>
    </source>
</reference>
<evidence type="ECO:0000256" key="2">
    <source>
        <dbReference type="ARBA" id="ARBA00023027"/>
    </source>
</evidence>
<dbReference type="SUPFAM" id="SSF51735">
    <property type="entry name" value="NAD(P)-binding Rossmann-fold domains"/>
    <property type="match status" value="1"/>
</dbReference>
<dbReference type="InterPro" id="IPR036291">
    <property type="entry name" value="NAD(P)-bd_dom_sf"/>
</dbReference>
<proteinExistence type="inferred from homology"/>